<sequence>MDLSYWDKTLQNYAAEIVSVYDLDADCVVTSLIRRLARSGASDSAADLGCGIGQFTQFLSSCYDRVESCDFSSQGLQLTQERCASLQHIHYHQLDLTSDPVPFNPVDLVLCINVLMMPSMDERLRAWRTVSNQVRQSGHLILVVPAVESIMMERHCELGQQLHEGHSCQDSLEATLPEHSTAMDFHQGVYIIDRVRTKHYLKHELIAMLNDHQFNIQQIQPLRYRAAGQTQDLDTWDWLILAQRN</sequence>
<feature type="domain" description="Methyltransferase" evidence="1">
    <location>
        <begin position="46"/>
        <end position="138"/>
    </location>
</feature>
<keyword evidence="2" id="KW-0489">Methyltransferase</keyword>
<dbReference type="EMBL" id="CP001998">
    <property type="protein sequence ID" value="ADE53144.1"/>
    <property type="molecule type" value="Genomic_DNA"/>
</dbReference>
<evidence type="ECO:0000259" key="1">
    <source>
        <dbReference type="Pfam" id="PF13649"/>
    </source>
</evidence>
<dbReference type="Pfam" id="PF13649">
    <property type="entry name" value="Methyltransf_25"/>
    <property type="match status" value="1"/>
</dbReference>
<dbReference type="InterPro" id="IPR041698">
    <property type="entry name" value="Methyltransf_25"/>
</dbReference>
<accession>D5EL42</accession>
<dbReference type="KEGG" id="caa:Caka_0115"/>
<dbReference type="InterPro" id="IPR029063">
    <property type="entry name" value="SAM-dependent_MTases_sf"/>
</dbReference>
<dbReference type="SUPFAM" id="SSF53335">
    <property type="entry name" value="S-adenosyl-L-methionine-dependent methyltransferases"/>
    <property type="match status" value="1"/>
</dbReference>
<dbReference type="Gene3D" id="3.40.50.150">
    <property type="entry name" value="Vaccinia Virus protein VP39"/>
    <property type="match status" value="1"/>
</dbReference>
<dbReference type="OrthoDB" id="6064711at2"/>
<dbReference type="HOGENOM" id="CLU_1133212_0_0_0"/>
<dbReference type="Proteomes" id="UP000000925">
    <property type="component" value="Chromosome"/>
</dbReference>
<reference evidence="2 3" key="1">
    <citation type="journal article" date="2010" name="Stand. Genomic Sci.">
        <title>Complete genome sequence of Coraliomargarita akajimensis type strain (04OKA010-24).</title>
        <authorList>
            <person name="Mavromatis K."/>
            <person name="Abt B."/>
            <person name="Brambilla E."/>
            <person name="Lapidus A."/>
            <person name="Copeland A."/>
            <person name="Deshpande S."/>
            <person name="Nolan M."/>
            <person name="Lucas S."/>
            <person name="Tice H."/>
            <person name="Cheng J.F."/>
            <person name="Han C."/>
            <person name="Detter J.C."/>
            <person name="Woyke T."/>
            <person name="Goodwin L."/>
            <person name="Pitluck S."/>
            <person name="Held B."/>
            <person name="Brettin T."/>
            <person name="Tapia R."/>
            <person name="Ivanova N."/>
            <person name="Mikhailova N."/>
            <person name="Pati A."/>
            <person name="Liolios K."/>
            <person name="Chen A."/>
            <person name="Palaniappan K."/>
            <person name="Land M."/>
            <person name="Hauser L."/>
            <person name="Chang Y.J."/>
            <person name="Jeffries C.D."/>
            <person name="Rohde M."/>
            <person name="Goker M."/>
            <person name="Bristow J."/>
            <person name="Eisen J.A."/>
            <person name="Markowitz V."/>
            <person name="Hugenholtz P."/>
            <person name="Klenk H.P."/>
            <person name="Kyrpides N.C."/>
        </authorList>
    </citation>
    <scope>NUCLEOTIDE SEQUENCE [LARGE SCALE GENOMIC DNA]</scope>
    <source>
        <strain evidence="3">DSM 45221 / IAM 15411 / JCM 23193 / KCTC 12865</strain>
    </source>
</reference>
<evidence type="ECO:0000313" key="3">
    <source>
        <dbReference type="Proteomes" id="UP000000925"/>
    </source>
</evidence>
<dbReference type="RefSeq" id="WP_013041870.1">
    <property type="nucleotide sequence ID" value="NC_014008.1"/>
</dbReference>
<dbReference type="AlphaFoldDB" id="D5EL42"/>
<dbReference type="GO" id="GO:0008168">
    <property type="term" value="F:methyltransferase activity"/>
    <property type="evidence" value="ECO:0007669"/>
    <property type="project" value="UniProtKB-KW"/>
</dbReference>
<protein>
    <submittedName>
        <fullName evidence="2">Methyltransferase type 12</fullName>
    </submittedName>
</protein>
<keyword evidence="3" id="KW-1185">Reference proteome</keyword>
<name>D5EL42_CORAD</name>
<gene>
    <name evidence="2" type="ordered locus">Caka_0115</name>
</gene>
<dbReference type="STRING" id="583355.Caka_0115"/>
<dbReference type="CDD" id="cd02440">
    <property type="entry name" value="AdoMet_MTases"/>
    <property type="match status" value="1"/>
</dbReference>
<organism evidence="2 3">
    <name type="scientific">Coraliomargarita akajimensis (strain DSM 45221 / IAM 15411 / JCM 23193 / KCTC 12865 / 04OKA010-24)</name>
    <dbReference type="NCBI Taxonomy" id="583355"/>
    <lineage>
        <taxon>Bacteria</taxon>
        <taxon>Pseudomonadati</taxon>
        <taxon>Verrucomicrobiota</taxon>
        <taxon>Opitutia</taxon>
        <taxon>Puniceicoccales</taxon>
        <taxon>Coraliomargaritaceae</taxon>
        <taxon>Coraliomargarita</taxon>
    </lineage>
</organism>
<dbReference type="GO" id="GO:0032259">
    <property type="term" value="P:methylation"/>
    <property type="evidence" value="ECO:0007669"/>
    <property type="project" value="UniProtKB-KW"/>
</dbReference>
<keyword evidence="2" id="KW-0808">Transferase</keyword>
<proteinExistence type="predicted"/>
<dbReference type="eggNOG" id="COG0500">
    <property type="taxonomic scope" value="Bacteria"/>
</dbReference>
<evidence type="ECO:0000313" key="2">
    <source>
        <dbReference type="EMBL" id="ADE53144.1"/>
    </source>
</evidence>